<dbReference type="RefSeq" id="XP_020079009.1">
    <property type="nucleotide sequence ID" value="XM_020220519.1"/>
</dbReference>
<reference evidence="4" key="1">
    <citation type="submission" date="2016-05" db="EMBL/GenBank/DDBJ databases">
        <title>Comparative genomics of biotechnologically important yeasts.</title>
        <authorList>
            <consortium name="DOE Joint Genome Institute"/>
            <person name="Riley R."/>
            <person name="Haridas S."/>
            <person name="Wolfe K.H."/>
            <person name="Lopes M.R."/>
            <person name="Hittinger C.T."/>
            <person name="Goker M."/>
            <person name="Salamov A."/>
            <person name="Wisecaver J."/>
            <person name="Long T.M."/>
            <person name="Aerts A.L."/>
            <person name="Barry K."/>
            <person name="Choi C."/>
            <person name="Clum A."/>
            <person name="Coughlan A.Y."/>
            <person name="Deshpande S."/>
            <person name="Douglass A.P."/>
            <person name="Hanson S.J."/>
            <person name="Klenk H.-P."/>
            <person name="Labutti K."/>
            <person name="Lapidus A."/>
            <person name="Lindquist E."/>
            <person name="Lipzen A."/>
            <person name="Meier-Kolthoff J.P."/>
            <person name="Ohm R.A."/>
            <person name="Otillar R.P."/>
            <person name="Pangilinan J."/>
            <person name="Peng Y."/>
            <person name="Rokas A."/>
            <person name="Rosa C.A."/>
            <person name="Scheuner C."/>
            <person name="Sibirny A.A."/>
            <person name="Slot J.C."/>
            <person name="Stielow J.B."/>
            <person name="Sun H."/>
            <person name="Kurtzman C.P."/>
            <person name="Blackwell M."/>
            <person name="Grigoriev I.V."/>
            <person name="Jeffries T.W."/>
        </authorList>
    </citation>
    <scope>NUCLEOTIDE SEQUENCE [LARGE SCALE GENOMIC DNA]</scope>
    <source>
        <strain evidence="4">NRRL Y-1933</strain>
    </source>
</reference>
<organism evidence="3 4">
    <name type="scientific">Hyphopichia burtonii NRRL Y-1933</name>
    <dbReference type="NCBI Taxonomy" id="984485"/>
    <lineage>
        <taxon>Eukaryota</taxon>
        <taxon>Fungi</taxon>
        <taxon>Dikarya</taxon>
        <taxon>Ascomycota</taxon>
        <taxon>Saccharomycotina</taxon>
        <taxon>Pichiomycetes</taxon>
        <taxon>Debaryomycetaceae</taxon>
        <taxon>Hyphopichia</taxon>
    </lineage>
</organism>
<keyword evidence="4" id="KW-1185">Reference proteome</keyword>
<dbReference type="SMART" id="SM00360">
    <property type="entry name" value="RRM"/>
    <property type="match status" value="1"/>
</dbReference>
<protein>
    <recommendedName>
        <fullName evidence="2">RRM domain-containing protein</fullName>
    </recommendedName>
</protein>
<evidence type="ECO:0000259" key="2">
    <source>
        <dbReference type="PROSITE" id="PS50102"/>
    </source>
</evidence>
<dbReference type="Proteomes" id="UP000095085">
    <property type="component" value="Unassembled WGS sequence"/>
</dbReference>
<dbReference type="PANTHER" id="PTHR45735">
    <property type="entry name" value="CLEAVAGE STIMULATION FACTOR SUBUNIT 2"/>
    <property type="match status" value="1"/>
</dbReference>
<dbReference type="GO" id="GO:0005847">
    <property type="term" value="C:mRNA cleavage and polyadenylation specificity factor complex"/>
    <property type="evidence" value="ECO:0007669"/>
    <property type="project" value="TreeGrafter"/>
</dbReference>
<dbReference type="GO" id="GO:0031124">
    <property type="term" value="P:mRNA 3'-end processing"/>
    <property type="evidence" value="ECO:0007669"/>
    <property type="project" value="EnsemblFungi"/>
</dbReference>
<dbReference type="GO" id="GO:0005848">
    <property type="term" value="C:mRNA cleavage stimulating factor complex"/>
    <property type="evidence" value="ECO:0007669"/>
    <property type="project" value="EnsemblFungi"/>
</dbReference>
<dbReference type="Pfam" id="PF14327">
    <property type="entry name" value="CSTF2_hinge"/>
    <property type="match status" value="1"/>
</dbReference>
<dbReference type="GO" id="GO:0003729">
    <property type="term" value="F:mRNA binding"/>
    <property type="evidence" value="ECO:0007669"/>
    <property type="project" value="EnsemblFungi"/>
</dbReference>
<dbReference type="Gene3D" id="1.25.40.630">
    <property type="match status" value="1"/>
</dbReference>
<accession>A0A1E4RRP8</accession>
<dbReference type="Gene3D" id="3.30.70.330">
    <property type="match status" value="1"/>
</dbReference>
<sequence length="243" mass="26735">MESQSRSVYIGSIPFDYTEEQVLDIAKSVGPVLDLKLLFDSTTGKSKGYAFVRYNDHETAASAVRNLHNSNIGNRFLKCAFSNDNQSFPESSITGVYGMTNASKLPPLPLGTQIFPNQTAQQAISASLSTMDQQSANQLIREAKSMSIENPTLMKKLLDQCPQLAHALVETSLLVNLTNKDLIGLCVNRKQPDLNELTYDHVQLLKAINALGDDELGELNDDKRSIINEIKNELSKGSFGIIN</sequence>
<dbReference type="EMBL" id="KV454538">
    <property type="protein sequence ID" value="ODV69942.1"/>
    <property type="molecule type" value="Genomic_DNA"/>
</dbReference>
<dbReference type="PANTHER" id="PTHR45735:SF2">
    <property type="entry name" value="CLEAVAGE STIMULATION FACTOR SUBUNIT 2"/>
    <property type="match status" value="1"/>
</dbReference>
<gene>
    <name evidence="3" type="ORF">HYPBUDRAFT_151484</name>
</gene>
<dbReference type="PROSITE" id="PS50102">
    <property type="entry name" value="RRM"/>
    <property type="match status" value="1"/>
</dbReference>
<dbReference type="InterPro" id="IPR025742">
    <property type="entry name" value="CSTF2_hinge"/>
</dbReference>
<dbReference type="SUPFAM" id="SSF54928">
    <property type="entry name" value="RNA-binding domain, RBD"/>
    <property type="match status" value="1"/>
</dbReference>
<name>A0A1E4RRP8_9ASCO</name>
<feature type="domain" description="RRM" evidence="2">
    <location>
        <begin position="6"/>
        <end position="84"/>
    </location>
</feature>
<evidence type="ECO:0000313" key="4">
    <source>
        <dbReference type="Proteomes" id="UP000095085"/>
    </source>
</evidence>
<dbReference type="STRING" id="984485.A0A1E4RRP8"/>
<dbReference type="InterPro" id="IPR012677">
    <property type="entry name" value="Nucleotide-bd_a/b_plait_sf"/>
</dbReference>
<dbReference type="AlphaFoldDB" id="A0A1E4RRP8"/>
<dbReference type="Pfam" id="PF00076">
    <property type="entry name" value="RRM_1"/>
    <property type="match status" value="1"/>
</dbReference>
<dbReference type="InterPro" id="IPR035979">
    <property type="entry name" value="RBD_domain_sf"/>
</dbReference>
<dbReference type="InterPro" id="IPR000504">
    <property type="entry name" value="RRM_dom"/>
</dbReference>
<dbReference type="GeneID" id="30995069"/>
<evidence type="ECO:0000256" key="1">
    <source>
        <dbReference type="PROSITE-ProRule" id="PRU00176"/>
    </source>
</evidence>
<evidence type="ECO:0000313" key="3">
    <source>
        <dbReference type="EMBL" id="ODV69942.1"/>
    </source>
</evidence>
<proteinExistence type="predicted"/>
<dbReference type="OrthoDB" id="15688at2759"/>
<keyword evidence="1" id="KW-0694">RNA-binding</keyword>